<dbReference type="AlphaFoldDB" id="A0A6N6MCA3"/>
<comment type="cofactor">
    <cofactor evidence="1">
        <name>Mg(2+)</name>
        <dbReference type="ChEBI" id="CHEBI:18420"/>
    </cofactor>
</comment>
<reference evidence="16 17" key="1">
    <citation type="submission" date="2019-09" db="EMBL/GenBank/DDBJ databases">
        <title>Genomes of Cryomorphaceae.</title>
        <authorList>
            <person name="Bowman J.P."/>
        </authorList>
    </citation>
    <scope>NUCLEOTIDE SEQUENCE [LARGE SCALE GENOMIC DNA]</scope>
    <source>
        <strain evidence="16 17">KCTC 52047</strain>
    </source>
</reference>
<comment type="pathway">
    <text evidence="2">Pyrimidine metabolism; UMP biosynthesis via salvage pathway; UMP from uracil: step 1/1.</text>
</comment>
<evidence type="ECO:0000256" key="10">
    <source>
        <dbReference type="ARBA" id="ARBA00031082"/>
    </source>
</evidence>
<protein>
    <recommendedName>
        <fullName evidence="13">Uracil phosphoribosyltransferase</fullName>
        <ecNumber evidence="4">2.4.2.9</ecNumber>
    </recommendedName>
    <alternativeName>
        <fullName evidence="10">UMP pyrophosphorylase</fullName>
    </alternativeName>
    <alternativeName>
        <fullName evidence="14">UPRTase</fullName>
    </alternativeName>
</protein>
<dbReference type="EC" id="2.4.2.9" evidence="4"/>
<dbReference type="InterPro" id="IPR050137">
    <property type="entry name" value="PyrR_bifunctional"/>
</dbReference>
<dbReference type="NCBIfam" id="NF001097">
    <property type="entry name" value="PRK00129.1"/>
    <property type="match status" value="1"/>
</dbReference>
<dbReference type="InterPro" id="IPR029057">
    <property type="entry name" value="PRTase-like"/>
</dbReference>
<evidence type="ECO:0000256" key="5">
    <source>
        <dbReference type="ARBA" id="ARBA00022533"/>
    </source>
</evidence>
<keyword evidence="9" id="KW-0342">GTP-binding</keyword>
<evidence type="ECO:0000256" key="4">
    <source>
        <dbReference type="ARBA" id="ARBA00011894"/>
    </source>
</evidence>
<accession>A0A6N6MCA3</accession>
<dbReference type="GO" id="GO:0004845">
    <property type="term" value="F:uracil phosphoribosyltransferase activity"/>
    <property type="evidence" value="ECO:0007669"/>
    <property type="project" value="UniProtKB-EC"/>
</dbReference>
<evidence type="ECO:0000256" key="14">
    <source>
        <dbReference type="ARBA" id="ARBA00079807"/>
    </source>
</evidence>
<evidence type="ECO:0000259" key="15">
    <source>
        <dbReference type="Pfam" id="PF14681"/>
    </source>
</evidence>
<evidence type="ECO:0000256" key="1">
    <source>
        <dbReference type="ARBA" id="ARBA00001946"/>
    </source>
</evidence>
<keyword evidence="5" id="KW-0021">Allosteric enzyme</keyword>
<dbReference type="FunFam" id="3.40.50.2020:FF:000023">
    <property type="entry name" value="Probable uracil phosphoribosyltransferase"/>
    <property type="match status" value="1"/>
</dbReference>
<name>A0A6N6MCA3_9FLAO</name>
<dbReference type="InterPro" id="IPR000836">
    <property type="entry name" value="PRTase_dom"/>
</dbReference>
<feature type="domain" description="Phosphoribosyltransferase" evidence="15">
    <location>
        <begin position="10"/>
        <end position="213"/>
    </location>
</feature>
<dbReference type="PANTHER" id="PTHR11608">
    <property type="entry name" value="BIFUNCTIONAL PROTEIN PYRR"/>
    <property type="match status" value="1"/>
</dbReference>
<organism evidence="16 17">
    <name type="scientific">Salibacter halophilus</name>
    <dbReference type="NCBI Taxonomy" id="1803916"/>
    <lineage>
        <taxon>Bacteria</taxon>
        <taxon>Pseudomonadati</taxon>
        <taxon>Bacteroidota</taxon>
        <taxon>Flavobacteriia</taxon>
        <taxon>Flavobacteriales</taxon>
        <taxon>Salibacteraceae</taxon>
        <taxon>Salibacter</taxon>
    </lineage>
</organism>
<evidence type="ECO:0000256" key="11">
    <source>
        <dbReference type="ARBA" id="ARBA00052919"/>
    </source>
</evidence>
<evidence type="ECO:0000256" key="2">
    <source>
        <dbReference type="ARBA" id="ARBA00005180"/>
    </source>
</evidence>
<dbReference type="EMBL" id="WACR01000001">
    <property type="protein sequence ID" value="KAB1066187.1"/>
    <property type="molecule type" value="Genomic_DNA"/>
</dbReference>
<comment type="caution">
    <text evidence="16">The sequence shown here is derived from an EMBL/GenBank/DDBJ whole genome shotgun (WGS) entry which is preliminary data.</text>
</comment>
<evidence type="ECO:0000256" key="13">
    <source>
        <dbReference type="ARBA" id="ARBA00072146"/>
    </source>
</evidence>
<comment type="catalytic activity">
    <reaction evidence="11">
        <text>UMP + diphosphate = 5-phospho-alpha-D-ribose 1-diphosphate + uracil</text>
        <dbReference type="Rhea" id="RHEA:13017"/>
        <dbReference type="ChEBI" id="CHEBI:17568"/>
        <dbReference type="ChEBI" id="CHEBI:33019"/>
        <dbReference type="ChEBI" id="CHEBI:57865"/>
        <dbReference type="ChEBI" id="CHEBI:58017"/>
        <dbReference type="EC" id="2.4.2.9"/>
    </reaction>
</comment>
<evidence type="ECO:0000256" key="6">
    <source>
        <dbReference type="ARBA" id="ARBA00022676"/>
    </source>
</evidence>
<dbReference type="OrthoDB" id="9781675at2"/>
<evidence type="ECO:0000256" key="8">
    <source>
        <dbReference type="ARBA" id="ARBA00022741"/>
    </source>
</evidence>
<gene>
    <name evidence="16" type="ORF">F3059_01560</name>
</gene>
<dbReference type="RefSeq" id="WP_151166175.1">
    <property type="nucleotide sequence ID" value="NZ_WACR01000001.1"/>
</dbReference>
<dbReference type="Proteomes" id="UP000435357">
    <property type="component" value="Unassembled WGS sequence"/>
</dbReference>
<dbReference type="Gene3D" id="3.40.50.2020">
    <property type="match status" value="1"/>
</dbReference>
<keyword evidence="6 16" id="KW-0328">Glycosyltransferase</keyword>
<comment type="function">
    <text evidence="12">Catalyzes the conversion of uracil and 5-phospho-alpha-D-ribose 1-diphosphate (PRPP) to UMP and diphosphate.</text>
</comment>
<keyword evidence="7 16" id="KW-0808">Transferase</keyword>
<comment type="similarity">
    <text evidence="3">Belongs to the UPRTase family.</text>
</comment>
<sequence>MVREFQKENSIINTYLNEIRDNTIQKDRMRFRANLKRIGSLMAYEISKKLDFSEREVITPLGKASGFDLKSQPILGTVLRAGLPLHEGFLSVFDKADNAFISAYRKHHSGDEFEVEVEYVSCPDIENRTLILVDPMLATGRSMYLSYQSLVKQFGKPAKTYIVSVIASNEGVEYIKEKIGKNAELYMGAIDEELTAQAYIVPGLGDAGDLAYGEKE</sequence>
<keyword evidence="17" id="KW-1185">Reference proteome</keyword>
<dbReference type="PANTHER" id="PTHR11608:SF0">
    <property type="entry name" value="BIFUNCTIONAL PROTEIN PYRR"/>
    <property type="match status" value="1"/>
</dbReference>
<dbReference type="SUPFAM" id="SSF53271">
    <property type="entry name" value="PRTase-like"/>
    <property type="match status" value="1"/>
</dbReference>
<dbReference type="CDD" id="cd06223">
    <property type="entry name" value="PRTases_typeI"/>
    <property type="match status" value="1"/>
</dbReference>
<evidence type="ECO:0000256" key="12">
    <source>
        <dbReference type="ARBA" id="ARBA00056901"/>
    </source>
</evidence>
<evidence type="ECO:0000313" key="17">
    <source>
        <dbReference type="Proteomes" id="UP000435357"/>
    </source>
</evidence>
<evidence type="ECO:0000256" key="9">
    <source>
        <dbReference type="ARBA" id="ARBA00023134"/>
    </source>
</evidence>
<evidence type="ECO:0000313" key="16">
    <source>
        <dbReference type="EMBL" id="KAB1066187.1"/>
    </source>
</evidence>
<proteinExistence type="inferred from homology"/>
<dbReference type="GO" id="GO:0005525">
    <property type="term" value="F:GTP binding"/>
    <property type="evidence" value="ECO:0007669"/>
    <property type="project" value="UniProtKB-KW"/>
</dbReference>
<dbReference type="Pfam" id="PF14681">
    <property type="entry name" value="UPRTase"/>
    <property type="match status" value="1"/>
</dbReference>
<evidence type="ECO:0000256" key="3">
    <source>
        <dbReference type="ARBA" id="ARBA00009516"/>
    </source>
</evidence>
<keyword evidence="8" id="KW-0547">Nucleotide-binding</keyword>
<evidence type="ECO:0000256" key="7">
    <source>
        <dbReference type="ARBA" id="ARBA00022679"/>
    </source>
</evidence>